<dbReference type="AlphaFoldDB" id="A0A9W7DK26"/>
<dbReference type="Proteomes" id="UP001165063">
    <property type="component" value="Unassembled WGS sequence"/>
</dbReference>
<dbReference type="GO" id="GO:0016020">
    <property type="term" value="C:membrane"/>
    <property type="evidence" value="ECO:0007669"/>
    <property type="project" value="InterPro"/>
</dbReference>
<comment type="caution">
    <text evidence="4">The sequence shown here is derived from an EMBL/GenBank/DDBJ whole genome shotgun (WGS) entry which is preliminary data.</text>
</comment>
<organism evidence="4 5">
    <name type="scientific">Ambrosiozyma monospora</name>
    <name type="common">Yeast</name>
    <name type="synonym">Endomycopsis monosporus</name>
    <dbReference type="NCBI Taxonomy" id="43982"/>
    <lineage>
        <taxon>Eukaryota</taxon>
        <taxon>Fungi</taxon>
        <taxon>Dikarya</taxon>
        <taxon>Ascomycota</taxon>
        <taxon>Saccharomycotina</taxon>
        <taxon>Pichiomycetes</taxon>
        <taxon>Pichiales</taxon>
        <taxon>Pichiaceae</taxon>
        <taxon>Ambrosiozyma</taxon>
    </lineage>
</organism>
<dbReference type="InterPro" id="IPR001806">
    <property type="entry name" value="Small_GTPase"/>
</dbReference>
<dbReference type="InterPro" id="IPR027417">
    <property type="entry name" value="P-loop_NTPase"/>
</dbReference>
<gene>
    <name evidence="4" type="ORF">Amon01_000412700</name>
</gene>
<dbReference type="SMART" id="SM00174">
    <property type="entry name" value="RHO"/>
    <property type="match status" value="1"/>
</dbReference>
<dbReference type="SMART" id="SM00175">
    <property type="entry name" value="RAB"/>
    <property type="match status" value="1"/>
</dbReference>
<keyword evidence="2" id="KW-0342">GTP-binding</keyword>
<keyword evidence="1" id="KW-0547">Nucleotide-binding</keyword>
<dbReference type="EMBL" id="BSXU01001923">
    <property type="protein sequence ID" value="GMG32400.1"/>
    <property type="molecule type" value="Genomic_DNA"/>
</dbReference>
<dbReference type="Pfam" id="PF00071">
    <property type="entry name" value="Ras"/>
    <property type="match status" value="1"/>
</dbReference>
<evidence type="ECO:0000256" key="2">
    <source>
        <dbReference type="ARBA" id="ARBA00023134"/>
    </source>
</evidence>
<dbReference type="InterPro" id="IPR005225">
    <property type="entry name" value="Small_GTP-bd"/>
</dbReference>
<evidence type="ECO:0000313" key="4">
    <source>
        <dbReference type="EMBL" id="GMG32400.1"/>
    </source>
</evidence>
<dbReference type="GO" id="GO:0003924">
    <property type="term" value="F:GTPase activity"/>
    <property type="evidence" value="ECO:0007669"/>
    <property type="project" value="InterPro"/>
</dbReference>
<dbReference type="PRINTS" id="PR00449">
    <property type="entry name" value="RASTRNSFRMNG"/>
</dbReference>
<sequence length="211" mass="23523">MSQIKERKIAILGSRAVGKSATAVQFTENHFIDNYYPTIENQFTKQVEYKGVTYVLEVLDTAGQDEFSMINNKLFIGIHGYVLVYSINSRQSFNMLSIIRDKLLDSGGIGVDLEKPMILVGNKCDLNLQRQVSKEELKELSDNFFGKGKSVPCLEISAKMDINVNKAFELMLDEIEKFESDGDSDDDENNERKKNNGGAVVSSGGKGCVIM</sequence>
<reference evidence="4" key="1">
    <citation type="submission" date="2023-04" db="EMBL/GenBank/DDBJ databases">
        <title>Ambrosiozyma monospora NBRC 1965.</title>
        <authorList>
            <person name="Ichikawa N."/>
            <person name="Sato H."/>
            <person name="Tonouchi N."/>
        </authorList>
    </citation>
    <scope>NUCLEOTIDE SEQUENCE</scope>
    <source>
        <strain evidence="4">NBRC 1965</strain>
    </source>
</reference>
<name>A0A9W7DK26_AMBMO</name>
<dbReference type="PANTHER" id="PTHR24070">
    <property type="entry name" value="RAS, DI-RAS, AND RHEB FAMILY MEMBERS OF SMALL GTPASE SUPERFAMILY"/>
    <property type="match status" value="1"/>
</dbReference>
<dbReference type="SMART" id="SM00173">
    <property type="entry name" value="RAS"/>
    <property type="match status" value="1"/>
</dbReference>
<protein>
    <submittedName>
        <fullName evidence="4">Unnamed protein product</fullName>
    </submittedName>
</protein>
<dbReference type="GO" id="GO:0005525">
    <property type="term" value="F:GTP binding"/>
    <property type="evidence" value="ECO:0007669"/>
    <property type="project" value="UniProtKB-KW"/>
</dbReference>
<dbReference type="Gene3D" id="3.40.50.300">
    <property type="entry name" value="P-loop containing nucleotide triphosphate hydrolases"/>
    <property type="match status" value="1"/>
</dbReference>
<dbReference type="PROSITE" id="PS51421">
    <property type="entry name" value="RAS"/>
    <property type="match status" value="1"/>
</dbReference>
<accession>A0A9W7DK26</accession>
<dbReference type="PROSITE" id="PS51419">
    <property type="entry name" value="RAB"/>
    <property type="match status" value="1"/>
</dbReference>
<dbReference type="SUPFAM" id="SSF52540">
    <property type="entry name" value="P-loop containing nucleoside triphosphate hydrolases"/>
    <property type="match status" value="1"/>
</dbReference>
<evidence type="ECO:0000256" key="1">
    <source>
        <dbReference type="ARBA" id="ARBA00022741"/>
    </source>
</evidence>
<evidence type="ECO:0000256" key="3">
    <source>
        <dbReference type="SAM" id="MobiDB-lite"/>
    </source>
</evidence>
<evidence type="ECO:0000313" key="5">
    <source>
        <dbReference type="Proteomes" id="UP001165063"/>
    </source>
</evidence>
<dbReference type="InterPro" id="IPR020849">
    <property type="entry name" value="Small_GTPase_Ras-type"/>
</dbReference>
<dbReference type="NCBIfam" id="TIGR00231">
    <property type="entry name" value="small_GTP"/>
    <property type="match status" value="1"/>
</dbReference>
<dbReference type="OrthoDB" id="5976022at2759"/>
<keyword evidence="5" id="KW-1185">Reference proteome</keyword>
<proteinExistence type="predicted"/>
<dbReference type="FunFam" id="3.40.50.300:FF:001447">
    <property type="entry name" value="Ras-related protein Rab-1B"/>
    <property type="match status" value="1"/>
</dbReference>
<dbReference type="GO" id="GO:0007165">
    <property type="term" value="P:signal transduction"/>
    <property type="evidence" value="ECO:0007669"/>
    <property type="project" value="InterPro"/>
</dbReference>
<feature type="region of interest" description="Disordered" evidence="3">
    <location>
        <begin position="179"/>
        <end position="211"/>
    </location>
</feature>